<protein>
    <submittedName>
        <fullName evidence="8">CoA-disulfide reductase</fullName>
    </submittedName>
</protein>
<dbReference type="Pfam" id="PF02852">
    <property type="entry name" value="Pyr_redox_dim"/>
    <property type="match status" value="1"/>
</dbReference>
<dbReference type="Proteomes" id="UP000032900">
    <property type="component" value="Unassembled WGS sequence"/>
</dbReference>
<dbReference type="Gene3D" id="3.40.250.10">
    <property type="entry name" value="Rhodanese-like domain"/>
    <property type="match status" value="1"/>
</dbReference>
<dbReference type="SUPFAM" id="SSF52821">
    <property type="entry name" value="Rhodanese/Cell cycle control phosphatase"/>
    <property type="match status" value="1"/>
</dbReference>
<organism evidence="8 9">
    <name type="scientific">Geofilum rubicundum JCM 15548</name>
    <dbReference type="NCBI Taxonomy" id="1236989"/>
    <lineage>
        <taxon>Bacteria</taxon>
        <taxon>Pseudomonadati</taxon>
        <taxon>Bacteroidota</taxon>
        <taxon>Bacteroidia</taxon>
        <taxon>Marinilabiliales</taxon>
        <taxon>Marinilabiliaceae</taxon>
        <taxon>Geofilum</taxon>
    </lineage>
</organism>
<feature type="domain" description="Rhodanese" evidence="7">
    <location>
        <begin position="465"/>
        <end position="553"/>
    </location>
</feature>
<dbReference type="InterPro" id="IPR036873">
    <property type="entry name" value="Rhodanese-like_dom_sf"/>
</dbReference>
<proteinExistence type="inferred from homology"/>
<dbReference type="RefSeq" id="WP_062125360.1">
    <property type="nucleotide sequence ID" value="NZ_BAZW01000022.1"/>
</dbReference>
<dbReference type="EMBL" id="BAZW01000022">
    <property type="protein sequence ID" value="GAO30404.1"/>
    <property type="molecule type" value="Genomic_DNA"/>
</dbReference>
<dbReference type="Pfam" id="PF07992">
    <property type="entry name" value="Pyr_redox_2"/>
    <property type="match status" value="1"/>
</dbReference>
<evidence type="ECO:0000256" key="2">
    <source>
        <dbReference type="ARBA" id="ARBA00009130"/>
    </source>
</evidence>
<dbReference type="Pfam" id="PF00581">
    <property type="entry name" value="Rhodanese"/>
    <property type="match status" value="1"/>
</dbReference>
<name>A0A0E9LYU2_9BACT</name>
<keyword evidence="4" id="KW-0274">FAD</keyword>
<dbReference type="PROSITE" id="PS50206">
    <property type="entry name" value="RHODANESE_3"/>
    <property type="match status" value="1"/>
</dbReference>
<dbReference type="InterPro" id="IPR032836">
    <property type="entry name" value="DsrE2-like"/>
</dbReference>
<evidence type="ECO:0000256" key="5">
    <source>
        <dbReference type="ARBA" id="ARBA00023002"/>
    </source>
</evidence>
<dbReference type="Gene3D" id="3.50.50.60">
    <property type="entry name" value="FAD/NAD(P)-binding domain"/>
    <property type="match status" value="2"/>
</dbReference>
<keyword evidence="3" id="KW-0285">Flavoprotein</keyword>
<keyword evidence="9" id="KW-1185">Reference proteome</keyword>
<dbReference type="SUPFAM" id="SSF64307">
    <property type="entry name" value="SirA-like"/>
    <property type="match status" value="1"/>
</dbReference>
<dbReference type="InterPro" id="IPR036868">
    <property type="entry name" value="TusA-like_sf"/>
</dbReference>
<dbReference type="InterPro" id="IPR027396">
    <property type="entry name" value="DsrEFH-like"/>
</dbReference>
<dbReference type="PROSITE" id="PS01148">
    <property type="entry name" value="UPF0033"/>
    <property type="match status" value="1"/>
</dbReference>
<evidence type="ECO:0000313" key="9">
    <source>
        <dbReference type="Proteomes" id="UP000032900"/>
    </source>
</evidence>
<dbReference type="Pfam" id="PF01206">
    <property type="entry name" value="TusA"/>
    <property type="match status" value="1"/>
</dbReference>
<keyword evidence="5" id="KW-0560">Oxidoreductase</keyword>
<dbReference type="InterPro" id="IPR001455">
    <property type="entry name" value="TusA-like"/>
</dbReference>
<dbReference type="PRINTS" id="PR00368">
    <property type="entry name" value="FADPNR"/>
</dbReference>
<reference evidence="8 9" key="1">
    <citation type="journal article" date="2015" name="Microbes Environ.">
        <title>Distribution and evolution of nitrogen fixation genes in the phylum bacteroidetes.</title>
        <authorList>
            <person name="Inoue J."/>
            <person name="Oshima K."/>
            <person name="Suda W."/>
            <person name="Sakamoto M."/>
            <person name="Iino T."/>
            <person name="Noda S."/>
            <person name="Hongoh Y."/>
            <person name="Hattori M."/>
            <person name="Ohkuma M."/>
        </authorList>
    </citation>
    <scope>NUCLEOTIDE SEQUENCE [LARGE SCALE GENOMIC DNA]</scope>
    <source>
        <strain evidence="8">JCM 15548</strain>
    </source>
</reference>
<dbReference type="InterPro" id="IPR016156">
    <property type="entry name" value="FAD/NAD-linked_Rdtase_dimer_sf"/>
</dbReference>
<dbReference type="SUPFAM" id="SSF51905">
    <property type="entry name" value="FAD/NAD(P)-binding domain"/>
    <property type="match status" value="1"/>
</dbReference>
<dbReference type="SUPFAM" id="SSF75169">
    <property type="entry name" value="DsrEFH-like"/>
    <property type="match status" value="1"/>
</dbReference>
<keyword evidence="6" id="KW-0676">Redox-active center</keyword>
<dbReference type="PRINTS" id="PR00411">
    <property type="entry name" value="PNDRDTASEI"/>
</dbReference>
<evidence type="ECO:0000256" key="3">
    <source>
        <dbReference type="ARBA" id="ARBA00022630"/>
    </source>
</evidence>
<accession>A0A0E9LYU2</accession>
<dbReference type="PANTHER" id="PTHR43429">
    <property type="entry name" value="PYRIDINE NUCLEOTIDE-DISULFIDE OXIDOREDUCTASE DOMAIN-CONTAINING"/>
    <property type="match status" value="1"/>
</dbReference>
<comment type="cofactor">
    <cofactor evidence="1">
        <name>FAD</name>
        <dbReference type="ChEBI" id="CHEBI:57692"/>
    </cofactor>
</comment>
<gene>
    <name evidence="8" type="ORF">JCM15548_12669</name>
</gene>
<comment type="caution">
    <text evidence="8">The sequence shown here is derived from an EMBL/GenBank/DDBJ whole genome shotgun (WGS) entry which is preliminary data.</text>
</comment>
<dbReference type="InterPro" id="IPR036188">
    <property type="entry name" value="FAD/NAD-bd_sf"/>
</dbReference>
<dbReference type="PANTHER" id="PTHR43429:SF1">
    <property type="entry name" value="NAD(P)H SULFUR OXIDOREDUCTASE (COA-DEPENDENT)"/>
    <property type="match status" value="1"/>
</dbReference>
<comment type="similarity">
    <text evidence="2">Belongs to the class-III pyridine nucleotide-disulfide oxidoreductase family.</text>
</comment>
<dbReference type="Pfam" id="PF13686">
    <property type="entry name" value="DrsE_2"/>
    <property type="match status" value="1"/>
</dbReference>
<evidence type="ECO:0000256" key="6">
    <source>
        <dbReference type="ARBA" id="ARBA00023284"/>
    </source>
</evidence>
<dbReference type="InterPro" id="IPR023753">
    <property type="entry name" value="FAD/NAD-binding_dom"/>
</dbReference>
<dbReference type="InterPro" id="IPR001763">
    <property type="entry name" value="Rhodanese-like_dom"/>
</dbReference>
<dbReference type="SMART" id="SM00450">
    <property type="entry name" value="RHOD"/>
    <property type="match status" value="1"/>
</dbReference>
<dbReference type="Gene3D" id="3.40.1260.10">
    <property type="entry name" value="DsrEFH-like"/>
    <property type="match status" value="1"/>
</dbReference>
<evidence type="ECO:0000256" key="4">
    <source>
        <dbReference type="ARBA" id="ARBA00022827"/>
    </source>
</evidence>
<dbReference type="SUPFAM" id="SSF55424">
    <property type="entry name" value="FAD/NAD-linked reductases, dimerisation (C-terminal) domain"/>
    <property type="match status" value="1"/>
</dbReference>
<evidence type="ECO:0000256" key="1">
    <source>
        <dbReference type="ARBA" id="ARBA00001974"/>
    </source>
</evidence>
<evidence type="ECO:0000313" key="8">
    <source>
        <dbReference type="EMBL" id="GAO30404.1"/>
    </source>
</evidence>
<dbReference type="GO" id="GO:0016491">
    <property type="term" value="F:oxidoreductase activity"/>
    <property type="evidence" value="ECO:0007669"/>
    <property type="project" value="UniProtKB-KW"/>
</dbReference>
<evidence type="ECO:0000259" key="7">
    <source>
        <dbReference type="PROSITE" id="PS50206"/>
    </source>
</evidence>
<dbReference type="InterPro" id="IPR004099">
    <property type="entry name" value="Pyr_nucl-diS_OxRdtase_dimer"/>
</dbReference>
<dbReference type="InterPro" id="IPR050260">
    <property type="entry name" value="FAD-bd_OxRdtase"/>
</dbReference>
<dbReference type="STRING" id="1236989.JCM15548_12669"/>
<sequence length="826" mass="89907">MKYLIIGGVAGGATTAARLRRLDENCEIVMFERGEYISYANCGLPYYIGGTIEDRDNLFVQTPETFGQRFNLDVRNLSEVTAIHPAEKKVEVKNLRTGEVYTESYDKLVLSPGAEPVKPPLPGIHQEGIFTLRNVPDTDKIKQYIEERKPRHAVVVGAGFIGLEMAENLHQAGLDVTIVEMAEQVMTPLDYSMAALVHQHLKTKHVEFFLNTAVSSFSKSKGRLEVTLNTTRKIETDMVILSIGVRPDSRLAKAAGLELGQTGGIVVNEFLQTSDEHIYAVGDAIEFTNPITQTKMITYLAGPANKQGRILADNLVKGHHRVYKGSVNTAIAKVFDLTVASTGVPGKMLGKLNIPHTDSITHASSHAGYYPGALPMTVKISFSPEDGRLLGAQIVGYDGVDKRIDLFSTAIQHGATVYDLAEIEHAYAPPFASAKDPVNIAGMVAQNILEGVTKMVSWREISADSDGEYYLLDIRTPDEYQLGSMEGAVHIPLDELRDHLDEIPRDKKVVPFCGVGLRAHVACRILSQHGFEEVYNLSGGLKTYETATQKQSNEDIFANDYIGHDDHIYQGVKKKAGVPQIAVGDLKVVNACGLQCPGPVLKLKQSIDTMAVGETLKITASDAGFYKDVQAWANVTGNELVEVTQDGGEITAVVRKGKARDARSTGSSPDHNGATLVCFSDDLDKALATFVIANGAVASGKKVTIFFTFWGLNVIKKDQGPAVNKDLFGKMFGMMMPKSSKKLGLSKMNMAGMGSKMMRMVMKNKHVDTLENMIQSAMDNGVEFVACQMSMDVMGVKAEELIDGVEIGGVASYLERTETAGLNLFV</sequence>
<dbReference type="OrthoDB" id="9792592at2"/>
<dbReference type="Gene3D" id="3.30.110.40">
    <property type="entry name" value="TusA-like domain"/>
    <property type="match status" value="1"/>
</dbReference>
<dbReference type="AlphaFoldDB" id="A0A0E9LYU2"/>